<evidence type="ECO:0000313" key="5">
    <source>
        <dbReference type="Proteomes" id="UP001292094"/>
    </source>
</evidence>
<dbReference type="EMBL" id="JAWZYT010004267">
    <property type="protein sequence ID" value="KAK4294533.1"/>
    <property type="molecule type" value="Genomic_DNA"/>
</dbReference>
<name>A0AAE1NRS0_9EUCA</name>
<dbReference type="GO" id="GO:0003677">
    <property type="term" value="F:DNA binding"/>
    <property type="evidence" value="ECO:0007669"/>
    <property type="project" value="UniProtKB-UniRule"/>
</dbReference>
<keyword evidence="5" id="KW-1185">Reference proteome</keyword>
<evidence type="ECO:0000256" key="2">
    <source>
        <dbReference type="SAM" id="SignalP"/>
    </source>
</evidence>
<keyword evidence="1" id="KW-0371">Homeobox</keyword>
<feature type="signal peptide" evidence="2">
    <location>
        <begin position="1"/>
        <end position="40"/>
    </location>
</feature>
<evidence type="ECO:0000259" key="3">
    <source>
        <dbReference type="PROSITE" id="PS50071"/>
    </source>
</evidence>
<dbReference type="InterPro" id="IPR001356">
    <property type="entry name" value="HD"/>
</dbReference>
<sequence length="135" mass="14639">VWFQNRRAKFRRNERSILAPTLLLLLFLLLLLLPPPPSTAPQTPPPPPPPPPCCRLLEEWEALWSSLLAPRPSGVSMGMCDYGRVWQRGCLGGGYGTGGVVGGAGQMAAPYVGVGSSLVNLRLRAHEYSLHQGQV</sequence>
<reference evidence="4" key="1">
    <citation type="submission" date="2023-11" db="EMBL/GenBank/DDBJ databases">
        <title>Genome assemblies of two species of porcelain crab, Petrolisthes cinctipes and Petrolisthes manimaculis (Anomura: Porcellanidae).</title>
        <authorList>
            <person name="Angst P."/>
        </authorList>
    </citation>
    <scope>NUCLEOTIDE SEQUENCE</scope>
    <source>
        <strain evidence="4">PB745_02</strain>
        <tissue evidence="4">Gill</tissue>
    </source>
</reference>
<dbReference type="AlphaFoldDB" id="A0AAE1NRS0"/>
<comment type="subcellular location">
    <subcellularLocation>
        <location evidence="1">Nucleus</location>
    </subcellularLocation>
</comment>
<feature type="domain" description="Homeobox" evidence="3">
    <location>
        <begin position="1"/>
        <end position="13"/>
    </location>
</feature>
<dbReference type="PANTHER" id="PTHR46385:SF4">
    <property type="entry name" value="PAIRED MESODERM HOMEOBOX PROTEIN 2-LIKE ISOFORM X1"/>
    <property type="match status" value="1"/>
</dbReference>
<keyword evidence="1" id="KW-0238">DNA-binding</keyword>
<organism evidence="4 5">
    <name type="scientific">Petrolisthes manimaculis</name>
    <dbReference type="NCBI Taxonomy" id="1843537"/>
    <lineage>
        <taxon>Eukaryota</taxon>
        <taxon>Metazoa</taxon>
        <taxon>Ecdysozoa</taxon>
        <taxon>Arthropoda</taxon>
        <taxon>Crustacea</taxon>
        <taxon>Multicrustacea</taxon>
        <taxon>Malacostraca</taxon>
        <taxon>Eumalacostraca</taxon>
        <taxon>Eucarida</taxon>
        <taxon>Decapoda</taxon>
        <taxon>Pleocyemata</taxon>
        <taxon>Anomura</taxon>
        <taxon>Galatheoidea</taxon>
        <taxon>Porcellanidae</taxon>
        <taxon>Petrolisthes</taxon>
    </lineage>
</organism>
<dbReference type="PROSITE" id="PS50071">
    <property type="entry name" value="HOMEOBOX_2"/>
    <property type="match status" value="1"/>
</dbReference>
<feature type="chain" id="PRO_5042098506" description="Homeobox domain-containing protein" evidence="2">
    <location>
        <begin position="41"/>
        <end position="135"/>
    </location>
</feature>
<feature type="non-terminal residue" evidence="4">
    <location>
        <position position="1"/>
    </location>
</feature>
<evidence type="ECO:0000256" key="1">
    <source>
        <dbReference type="PROSITE-ProRule" id="PRU00108"/>
    </source>
</evidence>
<feature type="DNA-binding region" description="Homeobox" evidence="1">
    <location>
        <begin position="3"/>
        <end position="14"/>
    </location>
</feature>
<dbReference type="PANTHER" id="PTHR46385">
    <property type="entry name" value="PAIRED MESODERM HOMEOBOX PROTEIN 1-RELATED"/>
    <property type="match status" value="1"/>
</dbReference>
<gene>
    <name evidence="4" type="ORF">Pmani_032823</name>
</gene>
<dbReference type="InterPro" id="IPR043378">
    <property type="entry name" value="PRRX1/2"/>
</dbReference>
<accession>A0AAE1NRS0</accession>
<evidence type="ECO:0000313" key="4">
    <source>
        <dbReference type="EMBL" id="KAK4294533.1"/>
    </source>
</evidence>
<keyword evidence="2" id="KW-0732">Signal</keyword>
<proteinExistence type="predicted"/>
<comment type="caution">
    <text evidence="4">The sequence shown here is derived from an EMBL/GenBank/DDBJ whole genome shotgun (WGS) entry which is preliminary data.</text>
</comment>
<dbReference type="Proteomes" id="UP001292094">
    <property type="component" value="Unassembled WGS sequence"/>
</dbReference>
<dbReference type="GO" id="GO:0005634">
    <property type="term" value="C:nucleus"/>
    <property type="evidence" value="ECO:0007669"/>
    <property type="project" value="UniProtKB-SubCell"/>
</dbReference>
<protein>
    <recommendedName>
        <fullName evidence="3">Homeobox domain-containing protein</fullName>
    </recommendedName>
</protein>
<keyword evidence="1" id="KW-0539">Nucleus</keyword>